<sequence>MDGYLQTALVANGPPQPPRVSPSAKLLKPCPPSNKDFHCDNVHAVEGTYQLVNEIHFDTIAPQFSSGTRTCIVDVRPKHLAKSTSSATTSTTTDSANASTPTPISSSTDCIYNNEEDEHSSTTTLPPPPSSLSATRTNSTPHILQQSAPQLSPSLFPTTNPSLNTPLTHPVGISNTLDGMGITRSTALPIPNVTARSYDSMSSSFQPGTEGSNGTLTPPHSRTTPISSIPTAHLPGSPAPSNNVIGSGVTPTPTSSTPFIFYPPPHSSSFTDPALTPITDTSSSSSGDNGLQQQQQQHTANENGISDLSTSVSSLSALFSRRNSMRYLHSPQRKPKNNLVKTKSSFVLRMIIHDRLAQVLANRTMEDSFVFFNVGTSFLWMDANGKPKDPLSRIVFTKAYPTCHDVNLVTKSSEHLDVIIGFSSGDCVWYDPLTSKYFRLNKDGNMKRGSVTNVKWIPGSEDLFLASFSDGTILILDKDREDQAYTPSSPNTWAEQQFHAIRPHKSAKYNPVSHWSTIDKGIVTFEFSPDGIHLALIGMDGTLRIMDYHQERILDIFASYYGNFLTVAWSPDGRYLLCGGQDDLVTIWSFIEKRIVARCHGHKSWVTKVAFDACRCDDKVYRFGSVGEDCKLILWDFSFGALHRPKNKHRTTGNTPRSPRSPKDTHRFSFVGSDTLKSRTPMLAHMFDRQGNLDTSTNDMMTNPISPTTPRNHQHQHQQQQTSPPPPAPQHHHTFSFKKRSPTTDNHQYQQQHHSHRFHSSPPTKLTSFETYHLTMPTLHPAPSKTQVPSLQPSTIRTVHADPCVDLIFRRDGIVTTDRRGRIRTWGRP</sequence>
<dbReference type="GO" id="GO:0032153">
    <property type="term" value="C:cell division site"/>
    <property type="evidence" value="ECO:0007669"/>
    <property type="project" value="TreeGrafter"/>
</dbReference>
<gene>
    <name evidence="5" type="ORF">BCR42DRAFT_419111</name>
</gene>
<dbReference type="InterPro" id="IPR051362">
    <property type="entry name" value="WD_repeat_creC_regulators"/>
</dbReference>
<dbReference type="GO" id="GO:0045013">
    <property type="term" value="P:carbon catabolite repression of transcription"/>
    <property type="evidence" value="ECO:0007669"/>
    <property type="project" value="TreeGrafter"/>
</dbReference>
<proteinExistence type="predicted"/>
<comment type="caution">
    <text evidence="5">The sequence shown here is derived from an EMBL/GenBank/DDBJ whole genome shotgun (WGS) entry which is preliminary data.</text>
</comment>
<feature type="region of interest" description="Disordered" evidence="4">
    <location>
        <begin position="80"/>
        <end position="140"/>
    </location>
</feature>
<feature type="compositionally biased region" description="Low complexity" evidence="4">
    <location>
        <begin position="282"/>
        <end position="297"/>
    </location>
</feature>
<name>A0A1X2IAZ4_9FUNG</name>
<feature type="region of interest" description="Disordered" evidence="4">
    <location>
        <begin position="197"/>
        <end position="307"/>
    </location>
</feature>
<dbReference type="GO" id="GO:0051286">
    <property type="term" value="C:cell tip"/>
    <property type="evidence" value="ECO:0007669"/>
    <property type="project" value="TreeGrafter"/>
</dbReference>
<dbReference type="EMBL" id="MCGE01000017">
    <property type="protein sequence ID" value="ORZ13071.1"/>
    <property type="molecule type" value="Genomic_DNA"/>
</dbReference>
<dbReference type="PANTHER" id="PTHR14107">
    <property type="entry name" value="WD REPEAT PROTEIN"/>
    <property type="match status" value="1"/>
</dbReference>
<dbReference type="Pfam" id="PF00400">
    <property type="entry name" value="WD40"/>
    <property type="match status" value="1"/>
</dbReference>
<dbReference type="SUPFAM" id="SSF50978">
    <property type="entry name" value="WD40 repeat-like"/>
    <property type="match status" value="1"/>
</dbReference>
<keyword evidence="6" id="KW-1185">Reference proteome</keyword>
<evidence type="ECO:0000313" key="6">
    <source>
        <dbReference type="Proteomes" id="UP000193560"/>
    </source>
</evidence>
<dbReference type="InterPro" id="IPR015943">
    <property type="entry name" value="WD40/YVTN_repeat-like_dom_sf"/>
</dbReference>
<evidence type="ECO:0000256" key="2">
    <source>
        <dbReference type="ARBA" id="ARBA00022737"/>
    </source>
</evidence>
<keyword evidence="2" id="KW-0677">Repeat</keyword>
<dbReference type="InterPro" id="IPR001680">
    <property type="entry name" value="WD40_rpt"/>
</dbReference>
<feature type="repeat" description="WD" evidence="3">
    <location>
        <begin position="557"/>
        <end position="598"/>
    </location>
</feature>
<dbReference type="SMART" id="SM00320">
    <property type="entry name" value="WD40"/>
    <property type="match status" value="5"/>
</dbReference>
<dbReference type="AlphaFoldDB" id="A0A1X2IAZ4"/>
<feature type="compositionally biased region" description="Basic residues" evidence="4">
    <location>
        <begin position="730"/>
        <end position="741"/>
    </location>
</feature>
<protein>
    <submittedName>
        <fullName evidence="5">WD40-repeat-containing domain protein</fullName>
    </submittedName>
</protein>
<evidence type="ECO:0000256" key="4">
    <source>
        <dbReference type="SAM" id="MobiDB-lite"/>
    </source>
</evidence>
<dbReference type="PROSITE" id="PS50294">
    <property type="entry name" value="WD_REPEATS_REGION"/>
    <property type="match status" value="1"/>
</dbReference>
<feature type="compositionally biased region" description="Low complexity" evidence="4">
    <location>
        <begin position="250"/>
        <end position="260"/>
    </location>
</feature>
<feature type="compositionally biased region" description="Polar residues" evidence="4">
    <location>
        <begin position="197"/>
        <end position="230"/>
    </location>
</feature>
<feature type="region of interest" description="Disordered" evidence="4">
    <location>
        <begin position="691"/>
        <end position="764"/>
    </location>
</feature>
<feature type="compositionally biased region" description="Low complexity" evidence="4">
    <location>
        <begin position="83"/>
        <end position="102"/>
    </location>
</feature>
<dbReference type="STRING" id="90262.A0A1X2IAZ4"/>
<accession>A0A1X2IAZ4</accession>
<evidence type="ECO:0000313" key="5">
    <source>
        <dbReference type="EMBL" id="ORZ13071.1"/>
    </source>
</evidence>
<dbReference type="PANTHER" id="PTHR14107:SF16">
    <property type="entry name" value="AT02583P"/>
    <property type="match status" value="1"/>
</dbReference>
<evidence type="ECO:0000256" key="3">
    <source>
        <dbReference type="PROSITE-ProRule" id="PRU00221"/>
    </source>
</evidence>
<dbReference type="Proteomes" id="UP000193560">
    <property type="component" value="Unassembled WGS sequence"/>
</dbReference>
<organism evidence="5 6">
    <name type="scientific">Absidia repens</name>
    <dbReference type="NCBI Taxonomy" id="90262"/>
    <lineage>
        <taxon>Eukaryota</taxon>
        <taxon>Fungi</taxon>
        <taxon>Fungi incertae sedis</taxon>
        <taxon>Mucoromycota</taxon>
        <taxon>Mucoromycotina</taxon>
        <taxon>Mucoromycetes</taxon>
        <taxon>Mucorales</taxon>
        <taxon>Cunninghamellaceae</taxon>
        <taxon>Absidia</taxon>
    </lineage>
</organism>
<dbReference type="PROSITE" id="PS50082">
    <property type="entry name" value="WD_REPEATS_2"/>
    <property type="match status" value="1"/>
</dbReference>
<dbReference type="OrthoDB" id="3367at2759"/>
<dbReference type="InterPro" id="IPR036322">
    <property type="entry name" value="WD40_repeat_dom_sf"/>
</dbReference>
<evidence type="ECO:0000256" key="1">
    <source>
        <dbReference type="ARBA" id="ARBA00022574"/>
    </source>
</evidence>
<dbReference type="GO" id="GO:0005634">
    <property type="term" value="C:nucleus"/>
    <property type="evidence" value="ECO:0007669"/>
    <property type="project" value="TreeGrafter"/>
</dbReference>
<feature type="region of interest" description="Disordered" evidence="4">
    <location>
        <begin position="646"/>
        <end position="669"/>
    </location>
</feature>
<reference evidence="5 6" key="1">
    <citation type="submission" date="2016-07" db="EMBL/GenBank/DDBJ databases">
        <title>Pervasive Adenine N6-methylation of Active Genes in Fungi.</title>
        <authorList>
            <consortium name="DOE Joint Genome Institute"/>
            <person name="Mondo S.J."/>
            <person name="Dannebaum R.O."/>
            <person name="Kuo R.C."/>
            <person name="Labutti K."/>
            <person name="Haridas S."/>
            <person name="Kuo A."/>
            <person name="Salamov A."/>
            <person name="Ahrendt S.R."/>
            <person name="Lipzen A."/>
            <person name="Sullivan W."/>
            <person name="Andreopoulos W.B."/>
            <person name="Clum A."/>
            <person name="Lindquist E."/>
            <person name="Daum C."/>
            <person name="Ramamoorthy G.K."/>
            <person name="Gryganskyi A."/>
            <person name="Culley D."/>
            <person name="Magnuson J.K."/>
            <person name="James T.Y."/>
            <person name="O'Malley M.A."/>
            <person name="Stajich J.E."/>
            <person name="Spatafora J.W."/>
            <person name="Visel A."/>
            <person name="Grigoriev I.V."/>
        </authorList>
    </citation>
    <scope>NUCLEOTIDE SEQUENCE [LARGE SCALE GENOMIC DNA]</scope>
    <source>
        <strain evidence="5 6">NRRL 1336</strain>
    </source>
</reference>
<feature type="compositionally biased region" description="Polar residues" evidence="4">
    <location>
        <begin position="692"/>
        <end position="706"/>
    </location>
</feature>
<dbReference type="Gene3D" id="2.130.10.10">
    <property type="entry name" value="YVTN repeat-like/Quinoprotein amine dehydrogenase"/>
    <property type="match status" value="1"/>
</dbReference>
<keyword evidence="1 3" id="KW-0853">WD repeat</keyword>